<dbReference type="Gene3D" id="3.40.630.10">
    <property type="entry name" value="Zn peptidases"/>
    <property type="match status" value="1"/>
</dbReference>
<evidence type="ECO:0000313" key="2">
    <source>
        <dbReference type="EMBL" id="CAB0006062.1"/>
    </source>
</evidence>
<gene>
    <name evidence="2" type="ORF">NTEN_LOCUS11539</name>
</gene>
<dbReference type="SUPFAM" id="SSF53187">
    <property type="entry name" value="Zn-dependent exopeptidases"/>
    <property type="match status" value="1"/>
</dbReference>
<name>A0A6H5GRB8_9HEMI</name>
<feature type="non-terminal residue" evidence="2">
    <location>
        <position position="115"/>
    </location>
</feature>
<evidence type="ECO:0000259" key="1">
    <source>
        <dbReference type="Pfam" id="PF00883"/>
    </source>
</evidence>
<feature type="domain" description="Cytosol aminopeptidase" evidence="1">
    <location>
        <begin position="1"/>
        <end position="51"/>
    </location>
</feature>
<dbReference type="GO" id="GO:0006508">
    <property type="term" value="P:proteolysis"/>
    <property type="evidence" value="ECO:0007669"/>
    <property type="project" value="InterPro"/>
</dbReference>
<dbReference type="GO" id="GO:0046872">
    <property type="term" value="F:metal ion binding"/>
    <property type="evidence" value="ECO:0007669"/>
    <property type="project" value="InterPro"/>
</dbReference>
<evidence type="ECO:0000313" key="3">
    <source>
        <dbReference type="Proteomes" id="UP000479000"/>
    </source>
</evidence>
<dbReference type="GO" id="GO:0070006">
    <property type="term" value="F:metalloaminopeptidase activity"/>
    <property type="evidence" value="ECO:0007669"/>
    <property type="project" value="InterPro"/>
</dbReference>
<proteinExistence type="predicted"/>
<keyword evidence="3" id="KW-1185">Reference proteome</keyword>
<dbReference type="AlphaFoldDB" id="A0A6H5GRB8"/>
<dbReference type="EMBL" id="CADCXU010017170">
    <property type="protein sequence ID" value="CAB0006062.1"/>
    <property type="molecule type" value="Genomic_DNA"/>
</dbReference>
<dbReference type="Pfam" id="PF00883">
    <property type="entry name" value="Peptidase_M17"/>
    <property type="match status" value="1"/>
</dbReference>
<dbReference type="InterPro" id="IPR000819">
    <property type="entry name" value="Peptidase_M17_C"/>
</dbReference>
<accession>A0A6H5GRB8</accession>
<reference evidence="2 3" key="1">
    <citation type="submission" date="2020-02" db="EMBL/GenBank/DDBJ databases">
        <authorList>
            <person name="Ferguson B K."/>
        </authorList>
    </citation>
    <scope>NUCLEOTIDE SEQUENCE [LARGE SCALE GENOMIC DNA]</scope>
</reference>
<organism evidence="2 3">
    <name type="scientific">Nesidiocoris tenuis</name>
    <dbReference type="NCBI Taxonomy" id="355587"/>
    <lineage>
        <taxon>Eukaryota</taxon>
        <taxon>Metazoa</taxon>
        <taxon>Ecdysozoa</taxon>
        <taxon>Arthropoda</taxon>
        <taxon>Hexapoda</taxon>
        <taxon>Insecta</taxon>
        <taxon>Pterygota</taxon>
        <taxon>Neoptera</taxon>
        <taxon>Paraneoptera</taxon>
        <taxon>Hemiptera</taxon>
        <taxon>Heteroptera</taxon>
        <taxon>Panheteroptera</taxon>
        <taxon>Cimicomorpha</taxon>
        <taxon>Miridae</taxon>
        <taxon>Dicyphina</taxon>
        <taxon>Nesidiocoris</taxon>
    </lineage>
</organism>
<protein>
    <recommendedName>
        <fullName evidence="1">Cytosol aminopeptidase domain-containing protein</fullName>
    </recommendedName>
</protein>
<dbReference type="OrthoDB" id="412814at2759"/>
<dbReference type="Proteomes" id="UP000479000">
    <property type="component" value="Unassembled WGS sequence"/>
</dbReference>
<sequence>MKVALGPSVTGCFTNSTARFKQIQKAGTRTGDRVWRMPLYDAFTNRVTSNFLTNFGIRYEAWPCVTTDSAVQRLDFTICKLFLTSGFQIFLQSTFTMWDKARTAAVVRARQLHSL</sequence>